<dbReference type="FunFam" id="2.60.40.10:FF:001452">
    <property type="entry name" value="Uncharacterized protein, isoform F"/>
    <property type="match status" value="1"/>
</dbReference>
<dbReference type="CDD" id="cd00096">
    <property type="entry name" value="Ig"/>
    <property type="match status" value="1"/>
</dbReference>
<dbReference type="SUPFAM" id="SSF49265">
    <property type="entry name" value="Fibronectin type III"/>
    <property type="match status" value="1"/>
</dbReference>
<evidence type="ECO:0000256" key="2">
    <source>
        <dbReference type="ARBA" id="ARBA00023319"/>
    </source>
</evidence>
<evidence type="ECO:0000313" key="6">
    <source>
        <dbReference type="RefSeq" id="XP_052122192.1"/>
    </source>
</evidence>
<dbReference type="PROSITE" id="PS50835">
    <property type="entry name" value="IG_LIKE"/>
    <property type="match status" value="4"/>
</dbReference>
<dbReference type="InterPro" id="IPR050964">
    <property type="entry name" value="Striated_Muscle_Regulatory"/>
</dbReference>
<evidence type="ECO:0000256" key="3">
    <source>
        <dbReference type="SAM" id="MobiDB-lite"/>
    </source>
</evidence>
<dbReference type="OrthoDB" id="10260894at2759"/>
<dbReference type="SMART" id="SM00408">
    <property type="entry name" value="IGc2"/>
    <property type="match status" value="5"/>
</dbReference>
<dbReference type="GeneID" id="127749155"/>
<gene>
    <name evidence="6" type="primary">LOC127749155</name>
</gene>
<evidence type="ECO:0000259" key="4">
    <source>
        <dbReference type="PROSITE" id="PS50835"/>
    </source>
</evidence>
<feature type="region of interest" description="Disordered" evidence="3">
    <location>
        <begin position="78"/>
        <end position="146"/>
    </location>
</feature>
<dbReference type="RefSeq" id="XP_052122192.1">
    <property type="nucleotide sequence ID" value="XM_052266232.1"/>
</dbReference>
<evidence type="ECO:0000313" key="5">
    <source>
        <dbReference type="Proteomes" id="UP000504606"/>
    </source>
</evidence>
<sequence length="753" mass="80407">MAGQSAEGEQCALVRLSDNYVAEVLEDGKQARVVRARLRIQRVVPEDEGQYSCVAFNSLGRATTQACLVVDVPEEKENLVSGQLDRPNNLQSAGSTPRSTPKSTPRSTPSRSASPYIPRGGLREVAPSAPSLDRPRRTRPAPPRFYAVPHNRVAEQGETVRFQCAVAGHPQPWARWDKDGVSCAATARVTVSERDDVRVLEVRGVTPEDAGIYRVVIENDYGRVEATARLEVIGHRGLPVRPEPLRAWGSSPARTSPAFGRRPASQVSRAGGEATLSCDLDGSPAPVTNWYKDGDLVLRGSRATPSWDGRVSRLTLRELRAADAGVYICVASNEAGETRCSAQLLVLDQGDPSDADRRPPVFVKGIPRHTDAHEGKALELQVELRGSAPFQVVWLKNGVELPDCSDFRQVSLGEGRFALVMPDMFPEDTATYACEAFNGHGEARTHGTVTVTDGVPRVAAVAGVAATWTKTPLGVMATPGTSASFCARLSDPMQRPRTVTWSVAGRAVASDNVKYQVVEDGDELLLHVRRVAAEDGGAVQCRVHACGSRASSGSCTPCGAACFDLSCTADLIVLGDEPRDARAASLDRAVNGSERGPACGLERPAVLLRGPSDTTALRGEKVQLTALYAGEPEPAVRWLRAGRELVEDDRTSIRTAGGVSCLALQPVSADHAGKYVVSVENIYGADHHYASVAVEGPPDPPAGRPLATADPAGGLCAVLTWSSPPYDGGRCVDGYLVEGRTESETEWRAVAER</sequence>
<dbReference type="SMART" id="SM00409">
    <property type="entry name" value="IG"/>
    <property type="match status" value="6"/>
</dbReference>
<feature type="domain" description="Ig-like" evidence="4">
    <location>
        <begin position="359"/>
        <end position="450"/>
    </location>
</feature>
<dbReference type="InterPro" id="IPR003599">
    <property type="entry name" value="Ig_sub"/>
</dbReference>
<feature type="compositionally biased region" description="Low complexity" evidence="3">
    <location>
        <begin position="95"/>
        <end position="115"/>
    </location>
</feature>
<keyword evidence="1" id="KW-0677">Repeat</keyword>
<feature type="domain" description="Ig-like" evidence="4">
    <location>
        <begin position="604"/>
        <end position="693"/>
    </location>
</feature>
<reference evidence="6" key="1">
    <citation type="submission" date="2025-08" db="UniProtKB">
        <authorList>
            <consortium name="RefSeq"/>
        </authorList>
    </citation>
    <scope>IDENTIFICATION</scope>
    <source>
        <tissue evidence="6">Whole organism</tissue>
    </source>
</reference>
<feature type="domain" description="Ig-like" evidence="4">
    <location>
        <begin position="143"/>
        <end position="231"/>
    </location>
</feature>
<protein>
    <submittedName>
        <fullName evidence="6">Myosin light chain kinase, smooth muscle-like</fullName>
    </submittedName>
</protein>
<dbReference type="Proteomes" id="UP000504606">
    <property type="component" value="Unplaced"/>
</dbReference>
<feature type="region of interest" description="Disordered" evidence="3">
    <location>
        <begin position="246"/>
        <end position="278"/>
    </location>
</feature>
<dbReference type="PANTHER" id="PTHR13817">
    <property type="entry name" value="TITIN"/>
    <property type="match status" value="1"/>
</dbReference>
<dbReference type="InterPro" id="IPR013098">
    <property type="entry name" value="Ig_I-set"/>
</dbReference>
<dbReference type="Gene3D" id="2.60.40.10">
    <property type="entry name" value="Immunoglobulins"/>
    <property type="match status" value="7"/>
</dbReference>
<dbReference type="PANTHER" id="PTHR13817:SF166">
    <property type="entry name" value="NEURONAL IGCAM-RELATED"/>
    <property type="match status" value="1"/>
</dbReference>
<dbReference type="InterPro" id="IPR007110">
    <property type="entry name" value="Ig-like_dom"/>
</dbReference>
<proteinExistence type="predicted"/>
<dbReference type="InterPro" id="IPR013783">
    <property type="entry name" value="Ig-like_fold"/>
</dbReference>
<accession>A0A9C6WN58</accession>
<dbReference type="InterPro" id="IPR003598">
    <property type="entry name" value="Ig_sub2"/>
</dbReference>
<keyword evidence="5" id="KW-1185">Reference proteome</keyword>
<evidence type="ECO:0000256" key="1">
    <source>
        <dbReference type="ARBA" id="ARBA00022737"/>
    </source>
</evidence>
<dbReference type="InterPro" id="IPR036116">
    <property type="entry name" value="FN3_sf"/>
</dbReference>
<feature type="domain" description="Ig-like" evidence="4">
    <location>
        <begin position="257"/>
        <end position="345"/>
    </location>
</feature>
<dbReference type="InterPro" id="IPR036179">
    <property type="entry name" value="Ig-like_dom_sf"/>
</dbReference>
<dbReference type="Pfam" id="PF07679">
    <property type="entry name" value="I-set"/>
    <property type="match status" value="5"/>
</dbReference>
<dbReference type="KEGG" id="foc:127749155"/>
<organism evidence="5 6">
    <name type="scientific">Frankliniella occidentalis</name>
    <name type="common">Western flower thrips</name>
    <name type="synonym">Euthrips occidentalis</name>
    <dbReference type="NCBI Taxonomy" id="133901"/>
    <lineage>
        <taxon>Eukaryota</taxon>
        <taxon>Metazoa</taxon>
        <taxon>Ecdysozoa</taxon>
        <taxon>Arthropoda</taxon>
        <taxon>Hexapoda</taxon>
        <taxon>Insecta</taxon>
        <taxon>Pterygota</taxon>
        <taxon>Neoptera</taxon>
        <taxon>Paraneoptera</taxon>
        <taxon>Thysanoptera</taxon>
        <taxon>Terebrantia</taxon>
        <taxon>Thripoidea</taxon>
        <taxon>Thripidae</taxon>
        <taxon>Frankliniella</taxon>
    </lineage>
</organism>
<dbReference type="FunFam" id="2.60.40.10:FF:000107">
    <property type="entry name" value="Myosin, light chain kinase a"/>
    <property type="match status" value="3"/>
</dbReference>
<keyword evidence="2" id="KW-0393">Immunoglobulin domain</keyword>
<dbReference type="AlphaFoldDB" id="A0A9C6WN58"/>
<name>A0A9C6WN58_FRAOC</name>
<dbReference type="SUPFAM" id="SSF48726">
    <property type="entry name" value="Immunoglobulin"/>
    <property type="match status" value="6"/>
</dbReference>